<dbReference type="GO" id="GO:0016020">
    <property type="term" value="C:membrane"/>
    <property type="evidence" value="ECO:0007669"/>
    <property type="project" value="InterPro"/>
</dbReference>
<name>A0A381NZA2_9ZZZZ</name>
<protein>
    <recommendedName>
        <fullName evidence="9">Lipoprotein signal peptidase</fullName>
    </recommendedName>
</protein>
<evidence type="ECO:0000256" key="6">
    <source>
        <dbReference type="ARBA" id="ARBA00023136"/>
    </source>
</evidence>
<keyword evidence="2" id="KW-0645">Protease</keyword>
<dbReference type="PRINTS" id="PR00781">
    <property type="entry name" value="LIPOSIGPTASE"/>
</dbReference>
<dbReference type="PANTHER" id="PTHR33695">
    <property type="entry name" value="LIPOPROTEIN SIGNAL PEPTIDASE"/>
    <property type="match status" value="1"/>
</dbReference>
<evidence type="ECO:0000313" key="8">
    <source>
        <dbReference type="EMBL" id="SUZ59519.1"/>
    </source>
</evidence>
<dbReference type="PANTHER" id="PTHR33695:SF1">
    <property type="entry name" value="LIPOPROTEIN SIGNAL PEPTIDASE"/>
    <property type="match status" value="1"/>
</dbReference>
<evidence type="ECO:0000256" key="7">
    <source>
        <dbReference type="SAM" id="Phobius"/>
    </source>
</evidence>
<dbReference type="AlphaFoldDB" id="A0A381NZA2"/>
<reference evidence="8" key="1">
    <citation type="submission" date="2018-05" db="EMBL/GenBank/DDBJ databases">
        <authorList>
            <person name="Lanie J.A."/>
            <person name="Ng W.-L."/>
            <person name="Kazmierczak K.M."/>
            <person name="Andrzejewski T.M."/>
            <person name="Davidsen T.M."/>
            <person name="Wayne K.J."/>
            <person name="Tettelin H."/>
            <person name="Glass J.I."/>
            <person name="Rusch D."/>
            <person name="Podicherti R."/>
            <person name="Tsui H.-C.T."/>
            <person name="Winkler M.E."/>
        </authorList>
    </citation>
    <scope>NUCLEOTIDE SEQUENCE</scope>
</reference>
<evidence type="ECO:0000256" key="5">
    <source>
        <dbReference type="ARBA" id="ARBA00022989"/>
    </source>
</evidence>
<feature type="transmembrane region" description="Helical" evidence="7">
    <location>
        <begin position="128"/>
        <end position="148"/>
    </location>
</feature>
<keyword evidence="4" id="KW-0378">Hydrolase</keyword>
<accession>A0A381NZA2</accession>
<feature type="transmembrane region" description="Helical" evidence="7">
    <location>
        <begin position="64"/>
        <end position="82"/>
    </location>
</feature>
<keyword evidence="3 7" id="KW-0812">Transmembrane</keyword>
<dbReference type="HAMAP" id="MF_00161">
    <property type="entry name" value="LspA"/>
    <property type="match status" value="1"/>
</dbReference>
<proteinExistence type="inferred from homology"/>
<dbReference type="EMBL" id="UINC01000683">
    <property type="protein sequence ID" value="SUZ59519.1"/>
    <property type="molecule type" value="Genomic_DNA"/>
</dbReference>
<evidence type="ECO:0000256" key="4">
    <source>
        <dbReference type="ARBA" id="ARBA00022801"/>
    </source>
</evidence>
<organism evidence="8">
    <name type="scientific">marine metagenome</name>
    <dbReference type="NCBI Taxonomy" id="408172"/>
    <lineage>
        <taxon>unclassified sequences</taxon>
        <taxon>metagenomes</taxon>
        <taxon>ecological metagenomes</taxon>
    </lineage>
</organism>
<dbReference type="GO" id="GO:0006508">
    <property type="term" value="P:proteolysis"/>
    <property type="evidence" value="ECO:0007669"/>
    <property type="project" value="UniProtKB-KW"/>
</dbReference>
<evidence type="ECO:0000256" key="3">
    <source>
        <dbReference type="ARBA" id="ARBA00022692"/>
    </source>
</evidence>
<dbReference type="GO" id="GO:0004190">
    <property type="term" value="F:aspartic-type endopeptidase activity"/>
    <property type="evidence" value="ECO:0007669"/>
    <property type="project" value="InterPro"/>
</dbReference>
<feature type="transmembrane region" description="Helical" evidence="7">
    <location>
        <begin position="91"/>
        <end position="108"/>
    </location>
</feature>
<dbReference type="PROSITE" id="PS00855">
    <property type="entry name" value="SPASE_II"/>
    <property type="match status" value="1"/>
</dbReference>
<evidence type="ECO:0000256" key="1">
    <source>
        <dbReference type="ARBA" id="ARBA00022475"/>
    </source>
</evidence>
<keyword evidence="1" id="KW-1003">Cell membrane</keyword>
<evidence type="ECO:0008006" key="9">
    <source>
        <dbReference type="Google" id="ProtNLM"/>
    </source>
</evidence>
<dbReference type="InterPro" id="IPR001872">
    <property type="entry name" value="Peptidase_A8"/>
</dbReference>
<dbReference type="NCBIfam" id="TIGR00077">
    <property type="entry name" value="lspA"/>
    <property type="match status" value="1"/>
</dbReference>
<sequence>MRQFSWILIIVFFVLGDQWTKNLVVNNLELYQRVNVTSFFDITLLYNTGAAFSLFAFDTGSQRIPLILISIFVSMYLLGLLIKHASSNHRALNLSIAMIAGGALGNLVDRITQGYVVDFVLVYYDNWYFPAFNVADSLITIGMMIFLIDNFLIKDR</sequence>
<gene>
    <name evidence="8" type="ORF">METZ01_LOCUS12373</name>
</gene>
<keyword evidence="6 7" id="KW-0472">Membrane</keyword>
<keyword evidence="5 7" id="KW-1133">Transmembrane helix</keyword>
<evidence type="ECO:0000256" key="2">
    <source>
        <dbReference type="ARBA" id="ARBA00022670"/>
    </source>
</evidence>
<dbReference type="Pfam" id="PF01252">
    <property type="entry name" value="Peptidase_A8"/>
    <property type="match status" value="1"/>
</dbReference>